<keyword evidence="1 5" id="KW-0963">Cytoplasm</keyword>
<reference evidence="7 8" key="1">
    <citation type="submission" date="2021-07" db="EMBL/GenBank/DDBJ databases">
        <title>The Aristolochia fimbriata genome: insights into angiosperm evolution, floral development and chemical biosynthesis.</title>
        <authorList>
            <person name="Jiao Y."/>
        </authorList>
    </citation>
    <scope>NUCLEOTIDE SEQUENCE [LARGE SCALE GENOMIC DNA]</scope>
    <source>
        <strain evidence="7">IBCAS-2021</strain>
        <tissue evidence="7">Leaf</tissue>
    </source>
</reference>
<dbReference type="EMBL" id="JAINDJ010000002">
    <property type="protein sequence ID" value="KAG9458192.1"/>
    <property type="molecule type" value="Genomic_DNA"/>
</dbReference>
<dbReference type="SUPFAM" id="SSF54285">
    <property type="entry name" value="MoaD/ThiS"/>
    <property type="match status" value="1"/>
</dbReference>
<dbReference type="Pfam" id="PF09138">
    <property type="entry name" value="Urm1"/>
    <property type="match status" value="1"/>
</dbReference>
<dbReference type="AlphaFoldDB" id="A0AAV7FEL7"/>
<comment type="pathway">
    <text evidence="5 6">tRNA modification; 5-methoxycarbonylmethyl-2-thiouridine-tRNA biosynthesis.</text>
</comment>
<dbReference type="Gene3D" id="3.10.20.30">
    <property type="match status" value="1"/>
</dbReference>
<dbReference type="GO" id="GO:0034227">
    <property type="term" value="P:tRNA thio-modification"/>
    <property type="evidence" value="ECO:0007669"/>
    <property type="project" value="UniProtKB-UniRule"/>
</dbReference>
<proteinExistence type="inferred from homology"/>
<keyword evidence="3 5" id="KW-0819">tRNA processing</keyword>
<protein>
    <recommendedName>
        <fullName evidence="5">Ubiquitin-related modifier 1 homolog</fullName>
    </recommendedName>
</protein>
<evidence type="ECO:0000313" key="7">
    <source>
        <dbReference type="EMBL" id="KAG9458192.1"/>
    </source>
</evidence>
<evidence type="ECO:0000256" key="5">
    <source>
        <dbReference type="HAMAP-Rule" id="MF_03048"/>
    </source>
</evidence>
<evidence type="ECO:0000256" key="1">
    <source>
        <dbReference type="ARBA" id="ARBA00022490"/>
    </source>
</evidence>
<dbReference type="InterPro" id="IPR012675">
    <property type="entry name" value="Beta-grasp_dom_sf"/>
</dbReference>
<keyword evidence="4 5" id="KW-0833">Ubl conjugation pathway</keyword>
<dbReference type="GO" id="GO:0005829">
    <property type="term" value="C:cytosol"/>
    <property type="evidence" value="ECO:0007669"/>
    <property type="project" value="UniProtKB-UniRule"/>
</dbReference>
<dbReference type="HAMAP" id="MF_03048">
    <property type="entry name" value="Urm1"/>
    <property type="match status" value="1"/>
</dbReference>
<name>A0AAV7FEL7_ARIFI</name>
<keyword evidence="8" id="KW-1185">Reference proteome</keyword>
<accession>A0AAV7FEL7</accession>
<dbReference type="InterPro" id="IPR015221">
    <property type="entry name" value="Urm1"/>
</dbReference>
<dbReference type="GO" id="GO:0032447">
    <property type="term" value="P:protein urmylation"/>
    <property type="evidence" value="ECO:0007669"/>
    <property type="project" value="UniProtKB-UniRule"/>
</dbReference>
<comment type="caution">
    <text evidence="7">The sequence shown here is derived from an EMBL/GenBank/DDBJ whole genome shotgun (WGS) entry which is preliminary data.</text>
</comment>
<comment type="PTM">
    <text evidence="5">C-terminal thiocarboxylation occurs in 2 steps, it is first acyl-adenylated (-COAMP) via the hesA/moeB/thiF part of the MOCS3/UBA4 homolog, then thiocarboxylated (-COSH) via the rhodanese domain of the MOCS3/UBA4 homolog.</text>
</comment>
<comment type="subcellular location">
    <subcellularLocation>
        <location evidence="5 6">Cytoplasm</location>
    </subcellularLocation>
</comment>
<dbReference type="GO" id="GO:0002098">
    <property type="term" value="P:tRNA wobble uridine modification"/>
    <property type="evidence" value="ECO:0007669"/>
    <property type="project" value="UniProtKB-UniRule"/>
</dbReference>
<evidence type="ECO:0000256" key="3">
    <source>
        <dbReference type="ARBA" id="ARBA00022694"/>
    </source>
</evidence>
<keyword evidence="2 5" id="KW-1017">Isopeptide bond</keyword>
<feature type="modified residue" description="1-thioglycine" evidence="5">
    <location>
        <position position="235"/>
    </location>
</feature>
<evidence type="ECO:0000256" key="2">
    <source>
        <dbReference type="ARBA" id="ARBA00022499"/>
    </source>
</evidence>
<comment type="similarity">
    <text evidence="5 6">Belongs to the URM1 family.</text>
</comment>
<dbReference type="PANTHER" id="PTHR14986">
    <property type="entry name" value="RURM1 PROTEIN"/>
    <property type="match status" value="1"/>
</dbReference>
<evidence type="ECO:0000256" key="6">
    <source>
        <dbReference type="RuleBase" id="RU361182"/>
    </source>
</evidence>
<dbReference type="InterPro" id="IPR016155">
    <property type="entry name" value="Mopterin_synth/thiamin_S_b"/>
</dbReference>
<gene>
    <name evidence="7" type="ORF">H6P81_002700</name>
</gene>
<dbReference type="Proteomes" id="UP000825729">
    <property type="component" value="Unassembled WGS sequence"/>
</dbReference>
<organism evidence="7 8">
    <name type="scientific">Aristolochia fimbriata</name>
    <name type="common">White veined hardy Dutchman's pipe vine</name>
    <dbReference type="NCBI Taxonomy" id="158543"/>
    <lineage>
        <taxon>Eukaryota</taxon>
        <taxon>Viridiplantae</taxon>
        <taxon>Streptophyta</taxon>
        <taxon>Embryophyta</taxon>
        <taxon>Tracheophyta</taxon>
        <taxon>Spermatophyta</taxon>
        <taxon>Magnoliopsida</taxon>
        <taxon>Magnoliidae</taxon>
        <taxon>Piperales</taxon>
        <taxon>Aristolochiaceae</taxon>
        <taxon>Aristolochia</taxon>
    </lineage>
</organism>
<sequence>MNIPEATSTVEDDVERADSERANWEIQRLRRSSRIRQCSKKLDGFQIHAPELSPLFARQTQTVTTYSVRGETTLELVVAQKLRRPEYTDIGESEPRALRRGRLDAKYQNFSELHGFLSFFCGYKVTKALSTDWNIKMQLTLDFGGGLELLCESVKIHQVDVKMKTGEKKLTMKDLLIWIQANVIKERPEMFVKGDTVRPGVLVLINDCDWELCGQLDATLEEKDAVTFISTLHGG</sequence>
<evidence type="ECO:0000256" key="4">
    <source>
        <dbReference type="ARBA" id="ARBA00022786"/>
    </source>
</evidence>
<comment type="function">
    <text evidence="5">Acts as a sulfur carrier required for 2-thiolation of mcm(5)S(2)U at tRNA wobble positions of cytosolic tRNA(Lys), tRNA(Glu) and tRNA(Gln). Serves as sulfur donor in tRNA 2-thiolation reaction by being thiocarboxylated (-COSH) at its C-terminus by MOCS3. The sulfur is then transferred to tRNA to form 2-thiolation of mcm(5)S(2)U. Also acts as a ubiquitin-like protein (UBL) that is covalently conjugated via an isopeptide bond to lysine residues of target proteins. The thiocarboxylated form serves as substrate for conjugation and oxidative stress specifically induces the formation of UBL-protein conjugates.</text>
</comment>
<feature type="cross-link" description="Glycyl lysine isopeptide (Gly-Lys) (interchain with K-? in acceptor proteins)" evidence="5">
    <location>
        <position position="235"/>
    </location>
</feature>
<dbReference type="CDD" id="cd01764">
    <property type="entry name" value="Ubl_Urm1"/>
    <property type="match status" value="1"/>
</dbReference>
<evidence type="ECO:0000313" key="8">
    <source>
        <dbReference type="Proteomes" id="UP000825729"/>
    </source>
</evidence>